<feature type="region of interest" description="Disordered" evidence="1">
    <location>
        <begin position="1"/>
        <end position="26"/>
    </location>
</feature>
<dbReference type="PANTHER" id="PTHR33477:SF3">
    <property type="entry name" value="P-LOOP NTPASE DOMAIN-CONTAINING PROTEIN LPA1 HOMOLOG 1"/>
    <property type="match status" value="1"/>
</dbReference>
<protein>
    <recommendedName>
        <fullName evidence="4">2-phosphoglycerate kinase</fullName>
    </recommendedName>
</protein>
<feature type="compositionally biased region" description="Polar residues" evidence="1">
    <location>
        <begin position="232"/>
        <end position="245"/>
    </location>
</feature>
<feature type="region of interest" description="Disordered" evidence="1">
    <location>
        <begin position="780"/>
        <end position="826"/>
    </location>
</feature>
<keyword evidence="3" id="KW-1185">Reference proteome</keyword>
<organism evidence="2 3">
    <name type="scientific">Naegleria lovaniensis</name>
    <name type="common">Amoeba</name>
    <dbReference type="NCBI Taxonomy" id="51637"/>
    <lineage>
        <taxon>Eukaryota</taxon>
        <taxon>Discoba</taxon>
        <taxon>Heterolobosea</taxon>
        <taxon>Tetramitia</taxon>
        <taxon>Eutetramitia</taxon>
        <taxon>Vahlkampfiidae</taxon>
        <taxon>Naegleria</taxon>
    </lineage>
</organism>
<feature type="compositionally biased region" description="Polar residues" evidence="1">
    <location>
        <begin position="130"/>
        <end position="142"/>
    </location>
</feature>
<evidence type="ECO:0000256" key="1">
    <source>
        <dbReference type="SAM" id="MobiDB-lite"/>
    </source>
</evidence>
<dbReference type="EMBL" id="PYSW02000007">
    <property type="protein sequence ID" value="KAG2389516.1"/>
    <property type="molecule type" value="Genomic_DNA"/>
</dbReference>
<dbReference type="InterPro" id="IPR027417">
    <property type="entry name" value="P-loop_NTPase"/>
</dbReference>
<dbReference type="PANTHER" id="PTHR33477">
    <property type="entry name" value="P-LOOP NTPASE DOMAIN-CONTAINING PROTEIN LPA1 HOMOLOG 1"/>
    <property type="match status" value="1"/>
</dbReference>
<name>A0AA88KQB6_NAELO</name>
<evidence type="ECO:0000313" key="3">
    <source>
        <dbReference type="Proteomes" id="UP000816034"/>
    </source>
</evidence>
<reference evidence="2 3" key="1">
    <citation type="journal article" date="2018" name="BMC Genomics">
        <title>The genome of Naegleria lovaniensis, the basis for a comparative approach to unravel pathogenicity factors of the human pathogenic amoeba N. fowleri.</title>
        <authorList>
            <person name="Liechti N."/>
            <person name="Schurch N."/>
            <person name="Bruggmann R."/>
            <person name="Wittwer M."/>
        </authorList>
    </citation>
    <scope>NUCLEOTIDE SEQUENCE [LARGE SCALE GENOMIC DNA]</scope>
    <source>
        <strain evidence="2 3">ATCC 30569</strain>
    </source>
</reference>
<accession>A0AA88KQB6</accession>
<feature type="compositionally biased region" description="Basic residues" evidence="1">
    <location>
        <begin position="249"/>
        <end position="263"/>
    </location>
</feature>
<gene>
    <name evidence="2" type="ORF">C9374_014076</name>
</gene>
<proteinExistence type="predicted"/>
<evidence type="ECO:0000313" key="2">
    <source>
        <dbReference type="EMBL" id="KAG2389516.1"/>
    </source>
</evidence>
<dbReference type="GeneID" id="68106529"/>
<comment type="caution">
    <text evidence="2">The sequence shown here is derived from an EMBL/GenBank/DDBJ whole genome shotgun (WGS) entry which is preliminary data.</text>
</comment>
<dbReference type="Gene3D" id="3.40.50.300">
    <property type="entry name" value="P-loop containing nucleotide triphosphate hydrolases"/>
    <property type="match status" value="1"/>
</dbReference>
<feature type="region of interest" description="Disordered" evidence="1">
    <location>
        <begin position="863"/>
        <end position="885"/>
    </location>
</feature>
<dbReference type="RefSeq" id="XP_044553508.1">
    <property type="nucleotide sequence ID" value="XM_044690023.1"/>
</dbReference>
<feature type="compositionally biased region" description="Polar residues" evidence="1">
    <location>
        <begin position="150"/>
        <end position="178"/>
    </location>
</feature>
<feature type="region of interest" description="Disordered" evidence="1">
    <location>
        <begin position="130"/>
        <end position="204"/>
    </location>
</feature>
<dbReference type="Proteomes" id="UP000816034">
    <property type="component" value="Unassembled WGS sequence"/>
</dbReference>
<feature type="compositionally biased region" description="Low complexity" evidence="1">
    <location>
        <begin position="864"/>
        <end position="876"/>
    </location>
</feature>
<dbReference type="SUPFAM" id="SSF52540">
    <property type="entry name" value="P-loop containing nucleoside triphosphate hydrolases"/>
    <property type="match status" value="1"/>
</dbReference>
<evidence type="ECO:0008006" key="4">
    <source>
        <dbReference type="Google" id="ProtNLM"/>
    </source>
</evidence>
<feature type="compositionally biased region" description="Basic and acidic residues" evidence="1">
    <location>
        <begin position="280"/>
        <end position="296"/>
    </location>
</feature>
<feature type="compositionally biased region" description="Polar residues" evidence="1">
    <location>
        <begin position="791"/>
        <end position="802"/>
    </location>
</feature>
<feature type="compositionally biased region" description="Basic and acidic residues" evidence="1">
    <location>
        <begin position="918"/>
        <end position="936"/>
    </location>
</feature>
<sequence>MSEPQEPIDLVVSSTTTTNQQQNSNHPKDKVVFIYVLEPENDDEKQQTEPSQTEYKQRISCYAHYHVLSTLLIMGCKQSDAAEISDLVFKWLSEAKTNLLLQKHKQQLSERSKHSSEEDDYLEEINNHMDVNNYSSDVNIHSTSDRDESTTFSHHSNNNYSNQISTTTPRENSASSVPMNVVVDNSSSSSEGETSESEREDDKENATLYDFIDSPPTNSTVAANKVSVQTYDCSSQQHLSSGDDQSNSKRSHKKKHHRKHKISRSPYDSGNDIDDSDHEDNDHNDDVSLSPNHDKLISTSPSQCFTPKFSTDATSVPLSVPSKHHLSDTQNAMKNGSLPSITVLGSSPNNPNIISSKKRILRYDKHVKSKSYLIREITYMLKQNASIMKTQSKKHDRAFVIFLTRNQFQEIIRIALNVFGYNRANRVRDFTIACSIQERKRPLIILFGGTSGTGKSTLASLIASRLGITKVLSTDNIRHMLRAFISKDEEPVLFASTYHAGEALLTTEEGKALKDKLTPDELTVEGFRRQCKLVIEQLEKIIEQSIERNEGLVVEGVHLLTDFIVDLMKKYPTCILPYIIYISNQQKHKERFAIRAKYMTLEPRNNKYVKYFQNIRQIQKYLYDRAEVYNVPKIDNTNIDRSIAAIHGSVFKSMKMVFEGKKLFNFETGKCSSVHPKSLFDKKHQHWSSKRMLQALQKKRESLEIRSLTESASSAVSLDNDPCHVSDVTSKSLVASSFSTTTENMKISSNVPSSVSIIDQQQPTQIPLTASMDVVASVQPNDVREKPSSIAKAQTSVLKETASSSSSSDEAEGVDDKASISTRSRRNKKNSIIKKYAVTFNNVVSNNESSLIADISEKGEEEALSTTSATQAQSLSVEQTSDAKDDSLAQHIKTISALKKKKKKLMLEDVNSPLARPESPEDHCSTPQHTDTESRKYNYYTTSEGVCSLSERDQDSEIGPWIEMDTS</sequence>
<feature type="region of interest" description="Disordered" evidence="1">
    <location>
        <begin position="948"/>
        <end position="967"/>
    </location>
</feature>
<feature type="compositionally biased region" description="Low complexity" evidence="1">
    <location>
        <begin position="13"/>
        <end position="25"/>
    </location>
</feature>
<dbReference type="AlphaFoldDB" id="A0AA88KQB6"/>
<feature type="region of interest" description="Disordered" evidence="1">
    <location>
        <begin position="232"/>
        <end position="301"/>
    </location>
</feature>
<feature type="region of interest" description="Disordered" evidence="1">
    <location>
        <begin position="908"/>
        <end position="937"/>
    </location>
</feature>